<feature type="domain" description="Inhibitor I9" evidence="18">
    <location>
        <begin position="64"/>
        <end position="135"/>
    </location>
</feature>
<keyword evidence="4 10" id="KW-0645">Protease</keyword>
<dbReference type="Proteomes" id="UP000214355">
    <property type="component" value="Chromosome I"/>
</dbReference>
<proteinExistence type="inferred from homology"/>
<evidence type="ECO:0000313" key="20">
    <source>
        <dbReference type="EMBL" id="SDU80504.1"/>
    </source>
</evidence>
<dbReference type="GO" id="GO:0016020">
    <property type="term" value="C:membrane"/>
    <property type="evidence" value="ECO:0007669"/>
    <property type="project" value="InterPro"/>
</dbReference>
<evidence type="ECO:0000256" key="8">
    <source>
        <dbReference type="ARBA" id="ARBA00022825"/>
    </source>
</evidence>
<dbReference type="InterPro" id="IPR000209">
    <property type="entry name" value="Peptidase_S8/S53_dom"/>
</dbReference>
<dbReference type="GeneID" id="65344957"/>
<dbReference type="Pfam" id="PF06280">
    <property type="entry name" value="fn3_5"/>
    <property type="match status" value="1"/>
</dbReference>
<dbReference type="InterPro" id="IPR010259">
    <property type="entry name" value="S8pro/Inhibitor_I9"/>
</dbReference>
<keyword evidence="5 15" id="KW-0732">Signal</keyword>
<dbReference type="InterPro" id="IPR034216">
    <property type="entry name" value="C5a_Peptidase"/>
</dbReference>
<dbReference type="Gene3D" id="2.60.40.10">
    <property type="entry name" value="Immunoglobulins"/>
    <property type="match status" value="2"/>
</dbReference>
<feature type="chain" id="PRO_5009279392" evidence="15">
    <location>
        <begin position="27"/>
        <end position="1792"/>
    </location>
</feature>
<evidence type="ECO:0000256" key="4">
    <source>
        <dbReference type="ARBA" id="ARBA00022670"/>
    </source>
</evidence>
<dbReference type="Pfam" id="PF05922">
    <property type="entry name" value="Inhibitor_I9"/>
    <property type="match status" value="1"/>
</dbReference>
<feature type="active site" description="Charge relay system" evidence="9 10">
    <location>
        <position position="226"/>
    </location>
</feature>
<keyword evidence="6" id="KW-0677">Repeat</keyword>
<comment type="similarity">
    <text evidence="1 10 11">Belongs to the peptidase S8 family.</text>
</comment>
<keyword evidence="7 10" id="KW-0378">Hydrolase</keyword>
<evidence type="ECO:0000256" key="7">
    <source>
        <dbReference type="ARBA" id="ARBA00022801"/>
    </source>
</evidence>
<evidence type="ECO:0000256" key="13">
    <source>
        <dbReference type="SAM" id="MobiDB-lite"/>
    </source>
</evidence>
<dbReference type="Pfam" id="PF02225">
    <property type="entry name" value="PA"/>
    <property type="match status" value="1"/>
</dbReference>
<keyword evidence="14" id="KW-0472">Membrane</keyword>
<dbReference type="PROSITE" id="PS00136">
    <property type="entry name" value="SUBTILASE_ASP"/>
    <property type="match status" value="1"/>
</dbReference>
<dbReference type="InterPro" id="IPR023827">
    <property type="entry name" value="Peptidase_S8_Asp-AS"/>
</dbReference>
<dbReference type="STRING" id="131112.SAMN04489737_1223"/>
<accession>A0A1H2LI71</accession>
<feature type="compositionally biased region" description="Polar residues" evidence="13">
    <location>
        <begin position="1711"/>
        <end position="1731"/>
    </location>
</feature>
<evidence type="ECO:0000256" key="1">
    <source>
        <dbReference type="ARBA" id="ARBA00011073"/>
    </source>
</evidence>
<gene>
    <name evidence="20" type="ORF">SAMN04489737_1223</name>
</gene>
<dbReference type="GO" id="GO:0006508">
    <property type="term" value="P:proteolysis"/>
    <property type="evidence" value="ECO:0007669"/>
    <property type="project" value="UniProtKB-KW"/>
</dbReference>
<dbReference type="InterPro" id="IPR050131">
    <property type="entry name" value="Peptidase_S8_subtilisin-like"/>
</dbReference>
<dbReference type="InterPro" id="IPR003137">
    <property type="entry name" value="PA_domain"/>
</dbReference>
<dbReference type="Gene3D" id="3.50.30.30">
    <property type="match status" value="1"/>
</dbReference>
<dbReference type="InterPro" id="IPR015500">
    <property type="entry name" value="Peptidase_S8_subtilisin-rel"/>
</dbReference>
<feature type="active site" description="Charge relay system" evidence="9 10">
    <location>
        <position position="567"/>
    </location>
</feature>
<dbReference type="InterPro" id="IPR023828">
    <property type="entry name" value="Peptidase_S8_Ser-AS"/>
</dbReference>
<feature type="active site" description="Charge relay system" evidence="9 10">
    <location>
        <position position="169"/>
    </location>
</feature>
<keyword evidence="21" id="KW-1185">Reference proteome</keyword>
<feature type="signal peptide" evidence="15">
    <location>
        <begin position="1"/>
        <end position="26"/>
    </location>
</feature>
<evidence type="ECO:0000256" key="12">
    <source>
        <dbReference type="SAM" id="Coils"/>
    </source>
</evidence>
<feature type="domain" description="Peptidase S8/S53" evidence="16">
    <location>
        <begin position="160"/>
        <end position="627"/>
    </location>
</feature>
<dbReference type="GO" id="GO:0005975">
    <property type="term" value="P:carbohydrate metabolic process"/>
    <property type="evidence" value="ECO:0007669"/>
    <property type="project" value="UniProtKB-ARBA"/>
</dbReference>
<reference evidence="21" key="1">
    <citation type="submission" date="2016-10" db="EMBL/GenBank/DDBJ databases">
        <authorList>
            <person name="Varghese N."/>
            <person name="Submissions S."/>
        </authorList>
    </citation>
    <scope>NUCLEOTIDE SEQUENCE [LARGE SCALE GENOMIC DNA]</scope>
    <source>
        <strain evidence="21">DSM 10002</strain>
    </source>
</reference>
<feature type="domain" description="C5a peptidase/Subtilisin-like protease SBT2-like Fn3-like" evidence="19">
    <location>
        <begin position="649"/>
        <end position="751"/>
    </location>
</feature>
<keyword evidence="8 10" id="KW-0720">Serine protease</keyword>
<evidence type="ECO:0000259" key="19">
    <source>
        <dbReference type="Pfam" id="PF06280"/>
    </source>
</evidence>
<name>A0A1H2LI71_9ACTO</name>
<evidence type="ECO:0000256" key="3">
    <source>
        <dbReference type="ARBA" id="ARBA00022525"/>
    </source>
</evidence>
<evidence type="ECO:0000259" key="18">
    <source>
        <dbReference type="Pfam" id="PF05922"/>
    </source>
</evidence>
<dbReference type="SUPFAM" id="SSF52025">
    <property type="entry name" value="PA domain"/>
    <property type="match status" value="1"/>
</dbReference>
<dbReference type="PRINTS" id="PR00723">
    <property type="entry name" value="SUBTILISIN"/>
</dbReference>
<sequence length="1792" mass="192777">MGRFLQSSAFAASLALSLGLAPLAVASPAPDSNHTGGMSLTEMDRLIKKRGERSSQQVRVLVMLKNQPTSFSDSSEQHNKGQQSELIEKWTNKYHLEVGRQLGFLVNGFAATMPANKIPALQQEPEVASVKRERTFEKLEHNARKMQGVVTAHERHGLDGAGTVVSIIDSGIDPRHKDLQLSEDECKNAKLSPDTTHNGLFTCKVPAGYNFADDNYEIIDTNESEHGQHVSGIVAANGSARDDVKTPDVVANNSFDGVAPKAQLLAMKVFPNNPKARANDSDIIAAIEASVKLKADIINMSLGSPNGNRNASDGVYRAIEKAREAGTLVVVAAGNEGKNFSPNGETDNVLHQLDDATLGSPAADTGAFAVASIDNQVQVVPVATWKAGESGTETDLPHKSATGKPDGRLYELVDLGYGQDSDFTAEKKSALEGKFALIQRGKERFSDMFRRSFDAKAKGVLVYNDKARGDEFIGMGGVETYTQFSASTYHSVGAELAEKLRNGKVFVKFTDDRKLTDFAGKKALRPSSFTSWGPTPTLDFAPHISGVGGEVYSTQNDNRYVSMSGTSMAAPNVAGLSALMWQYYGKNFPELTGTERIDRIRASLMNTAEIPTNEEKIPYAPRQVGAGLARVDQATESPVIATVNGQPYVSLKQVHGATSFTVTLHNYGDKAATYSVPEQQVINEVEGEKGAAKTVVSQEKLTSKTTTVTVPAGSEANVTFTLVPEQGKSHYIEGWAQLNGTHVPNIAIPYLGFVGDWNAEKIIEEPDTEWGEPVERNIYTGLATLREDLITPIGLLNDISQESEDERDLTLWMSPNGDQMQDVIFPQLLVRRNASDVEYEIVSEDGKIHQTTGKQQDLRRLTLKNFMDPQLSDDDVVENASAYAFDGKIYDAQNVKYTNVPDGKYVFQVKARVSPEYDWQVTKMPFGIDTTSPTITFKKYDEADGFVYFTVKDTGSGVQVAPVVDTDSETNLVAERVNDSDTEFRIKVSPGTTHVLVTAGDMAANITSASYILDPVAKLSVSFARDMNAHPVGPIKPYVTMLGEPEGAKLIVDGYVSDDVDHVTINGQPAELEDRNFYEYVPLTPGKNNITVVAYNATGLEVSKLDLTPFYDNEPPKLVVNRPAPIEGNIVTVRGTITDSNKDAQLSVLVNGELADLKADGTFESEIEVSDELQTVAVVGSDGAQRVSQVVPIKGRSADVPPAPPLPGGPAIPPPPPLPGDGFISSAALPTISNAQCAPELAICAVPTDTKDYDRENKVFTVRGTLNASTIAKFQLVPTGRAGDNKVIEPKPLEAEINAETGEFSLQVPASTGQSDFRLELYVPGEKADNPVLTKSQSFKLLIDVNVPEIHIDQPITLGGSIFTQHDEVVFTGNVSDDGWGYKFLINKDTVEQRENNSGLGAESNEREFTYPVKVKDGDKILVTVIDSFGNQILGVYPVVVDKDKPTVDATYADNKLMESTVVGDDTPINVTANDTHLRSLKVKLDSIDGTEVLNEEAHADIDVTERNVEDLMADVREIRETALERLEAAGISKRVDANSDSDVADADTAQKQPTVENQVFVSGSQTTVKTRDLAIPIDTEKLSAGLYTMTILADDLAGNQTAQAVTFAVDRLPQIVGPDAVDVELTKEQLRDNDSAAKVIFANFSITDDGSADFAGDGSGVGEAHLLIDPATVLMPGKNTVLVRAVQPNGLESHKLITVNISVKEDSQPEQKPQPDTQEGSGSNGGTTPQDPMVVPGTGSGPVFGTLAAGSHTPSHSVGLAATGSYAGTLALLASLTIAGGMVLNRRARMS</sequence>
<feature type="transmembrane region" description="Helical" evidence="14">
    <location>
        <begin position="1765"/>
        <end position="1785"/>
    </location>
</feature>
<feature type="coiled-coil region" evidence="12">
    <location>
        <begin position="1495"/>
        <end position="1522"/>
    </location>
</feature>
<dbReference type="Gene3D" id="2.60.40.1710">
    <property type="entry name" value="Subtilisin-like superfamily"/>
    <property type="match status" value="1"/>
</dbReference>
<dbReference type="InterPro" id="IPR037045">
    <property type="entry name" value="S8pro/Inhibitor_I9_sf"/>
</dbReference>
<evidence type="ECO:0000256" key="14">
    <source>
        <dbReference type="SAM" id="Phobius"/>
    </source>
</evidence>
<dbReference type="PANTHER" id="PTHR43806">
    <property type="entry name" value="PEPTIDASE S8"/>
    <property type="match status" value="1"/>
</dbReference>
<dbReference type="Gene3D" id="3.30.70.80">
    <property type="entry name" value="Peptidase S8 propeptide/proteinase inhibitor I9"/>
    <property type="match status" value="1"/>
</dbReference>
<dbReference type="InterPro" id="IPR036852">
    <property type="entry name" value="Peptidase_S8/S53_dom_sf"/>
</dbReference>
<dbReference type="PROSITE" id="PS51892">
    <property type="entry name" value="SUBTILASE"/>
    <property type="match status" value="1"/>
</dbReference>
<evidence type="ECO:0000256" key="15">
    <source>
        <dbReference type="SAM" id="SignalP"/>
    </source>
</evidence>
<keyword evidence="3" id="KW-0964">Secreted</keyword>
<dbReference type="SUPFAM" id="SSF52743">
    <property type="entry name" value="Subtilisin-like"/>
    <property type="match status" value="1"/>
</dbReference>
<keyword evidence="12" id="KW-0175">Coiled coil</keyword>
<evidence type="ECO:0000256" key="6">
    <source>
        <dbReference type="ARBA" id="ARBA00022737"/>
    </source>
</evidence>
<dbReference type="InterPro" id="IPR010435">
    <property type="entry name" value="C5a/SBT2-like_Fn3"/>
</dbReference>
<dbReference type="GO" id="GO:0004252">
    <property type="term" value="F:serine-type endopeptidase activity"/>
    <property type="evidence" value="ECO:0007669"/>
    <property type="project" value="UniProtKB-UniRule"/>
</dbReference>
<dbReference type="OrthoDB" id="614750at2"/>
<keyword evidence="2" id="KW-0134">Cell wall</keyword>
<dbReference type="PANTHER" id="PTHR43806:SF11">
    <property type="entry name" value="CEREVISIN-RELATED"/>
    <property type="match status" value="1"/>
</dbReference>
<protein>
    <submittedName>
        <fullName evidence="20">Lactocepin</fullName>
    </submittedName>
</protein>
<dbReference type="Pfam" id="PF00082">
    <property type="entry name" value="Peptidase_S8"/>
    <property type="match status" value="1"/>
</dbReference>
<evidence type="ECO:0000256" key="10">
    <source>
        <dbReference type="PROSITE-ProRule" id="PRU01240"/>
    </source>
</evidence>
<keyword evidence="14" id="KW-1133">Transmembrane helix</keyword>
<dbReference type="InterPro" id="IPR013783">
    <property type="entry name" value="Ig-like_fold"/>
</dbReference>
<dbReference type="Gene3D" id="3.40.50.200">
    <property type="entry name" value="Peptidase S8/S53 domain"/>
    <property type="match status" value="1"/>
</dbReference>
<dbReference type="InterPro" id="IPR046450">
    <property type="entry name" value="PA_dom_sf"/>
</dbReference>
<feature type="region of interest" description="Disordered" evidence="13">
    <location>
        <begin position="1703"/>
        <end position="1756"/>
    </location>
</feature>
<evidence type="ECO:0000313" key="21">
    <source>
        <dbReference type="Proteomes" id="UP000214355"/>
    </source>
</evidence>
<evidence type="ECO:0000256" key="5">
    <source>
        <dbReference type="ARBA" id="ARBA00022729"/>
    </source>
</evidence>
<evidence type="ECO:0000259" key="16">
    <source>
        <dbReference type="Pfam" id="PF00082"/>
    </source>
</evidence>
<evidence type="ECO:0000256" key="2">
    <source>
        <dbReference type="ARBA" id="ARBA00022512"/>
    </source>
</evidence>
<feature type="domain" description="PA" evidence="17">
    <location>
        <begin position="411"/>
        <end position="474"/>
    </location>
</feature>
<dbReference type="EMBL" id="LT629804">
    <property type="protein sequence ID" value="SDU80504.1"/>
    <property type="molecule type" value="Genomic_DNA"/>
</dbReference>
<evidence type="ECO:0000259" key="17">
    <source>
        <dbReference type="Pfam" id="PF02225"/>
    </source>
</evidence>
<dbReference type="CDD" id="cd07475">
    <property type="entry name" value="Peptidases_S8_C5a_Peptidase"/>
    <property type="match status" value="1"/>
</dbReference>
<dbReference type="PROSITE" id="PS00138">
    <property type="entry name" value="SUBTILASE_SER"/>
    <property type="match status" value="1"/>
</dbReference>
<evidence type="ECO:0000256" key="9">
    <source>
        <dbReference type="PIRSR" id="PIRSR615500-1"/>
    </source>
</evidence>
<organism evidence="20 21">
    <name type="scientific">Arcanobacterium phocae</name>
    <dbReference type="NCBI Taxonomy" id="131112"/>
    <lineage>
        <taxon>Bacteria</taxon>
        <taxon>Bacillati</taxon>
        <taxon>Actinomycetota</taxon>
        <taxon>Actinomycetes</taxon>
        <taxon>Actinomycetales</taxon>
        <taxon>Actinomycetaceae</taxon>
        <taxon>Arcanobacterium</taxon>
    </lineage>
</organism>
<evidence type="ECO:0000256" key="11">
    <source>
        <dbReference type="RuleBase" id="RU003355"/>
    </source>
</evidence>
<dbReference type="RefSeq" id="WP_091281090.1">
    <property type="nucleotide sequence ID" value="NZ_LT629804.1"/>
</dbReference>
<dbReference type="Pfam" id="PF09136">
    <property type="entry name" value="Glucodextran_B"/>
    <property type="match status" value="1"/>
</dbReference>
<keyword evidence="14" id="KW-0812">Transmembrane</keyword>